<evidence type="ECO:0000313" key="6">
    <source>
        <dbReference type="EMBL" id="ROV96786.1"/>
    </source>
</evidence>
<proteinExistence type="predicted"/>
<dbReference type="PANTHER" id="PTHR23507:SF1">
    <property type="entry name" value="FI18259P1-RELATED"/>
    <property type="match status" value="1"/>
</dbReference>
<name>A0A423W0D9_9PEZI</name>
<feature type="transmembrane region" description="Helical" evidence="5">
    <location>
        <begin position="658"/>
        <end position="680"/>
    </location>
</feature>
<gene>
    <name evidence="6" type="ORF">VMCG_07866</name>
</gene>
<evidence type="ECO:0000256" key="4">
    <source>
        <dbReference type="ARBA" id="ARBA00023136"/>
    </source>
</evidence>
<feature type="transmembrane region" description="Helical" evidence="5">
    <location>
        <begin position="764"/>
        <end position="785"/>
    </location>
</feature>
<evidence type="ECO:0008006" key="8">
    <source>
        <dbReference type="Google" id="ProtNLM"/>
    </source>
</evidence>
<accession>A0A423W0D9</accession>
<organism evidence="6 7">
    <name type="scientific">Cytospora schulzeri</name>
    <dbReference type="NCBI Taxonomy" id="448051"/>
    <lineage>
        <taxon>Eukaryota</taxon>
        <taxon>Fungi</taxon>
        <taxon>Dikarya</taxon>
        <taxon>Ascomycota</taxon>
        <taxon>Pezizomycotina</taxon>
        <taxon>Sordariomycetes</taxon>
        <taxon>Sordariomycetidae</taxon>
        <taxon>Diaporthales</taxon>
        <taxon>Cytosporaceae</taxon>
        <taxon>Cytospora</taxon>
    </lineage>
</organism>
<dbReference type="OrthoDB" id="3340520at2759"/>
<dbReference type="GO" id="GO:0016020">
    <property type="term" value="C:membrane"/>
    <property type="evidence" value="ECO:0007669"/>
    <property type="project" value="UniProtKB-SubCell"/>
</dbReference>
<evidence type="ECO:0000256" key="3">
    <source>
        <dbReference type="ARBA" id="ARBA00022989"/>
    </source>
</evidence>
<reference evidence="6 7" key="1">
    <citation type="submission" date="2015-09" db="EMBL/GenBank/DDBJ databases">
        <title>Host preference determinants of Valsa canker pathogens revealed by comparative genomics.</title>
        <authorList>
            <person name="Yin Z."/>
            <person name="Huang L."/>
        </authorList>
    </citation>
    <scope>NUCLEOTIDE SEQUENCE [LARGE SCALE GENOMIC DNA]</scope>
    <source>
        <strain evidence="6 7">03-1</strain>
    </source>
</reference>
<feature type="transmembrane region" description="Helical" evidence="5">
    <location>
        <begin position="420"/>
        <end position="440"/>
    </location>
</feature>
<dbReference type="Pfam" id="PF07103">
    <property type="entry name" value="DUF1365"/>
    <property type="match status" value="1"/>
</dbReference>
<sequence>MDRPRQGPAVSLTCWYNVDPADHLGRGESHLGLREKLNAYLKSEGTDPAAYPYAYLVTAARFMGYLFNPVSFWYLYSADMSLTAMIIEVNNTSNERRMYFLTPAVAGIASQIEDAGDIRSAISQGPNANFEQEWPKDFHASPFNSRKGSYSIVVSDPLKALSEGRNPIDGTITLKSSKGHEKLIARLVSDGQPVDPSIMTVVQKIHFLLSWWPVPLEKISGRNAGSAERIMEASFRMYLRSLVEQCQADIALTYVPSGTTGSGKELMLSPSAKASQVDGIEEIEFKALTPEFYTRFAFYAHDLEALFSELRESCTIWVSRPELLPKLLFRKPTAALEVKGPMDYLYFGAIRYLRRRPGRIMRPLTSSQQLPRPPTSTIVVDIRDFRNSPIDAFMLKQEDAQMRKRYRSLVLRLFVAERFAYGRLLLVDTILIILQTWVAWRIAFAWEGKTRILALAAAVHFRTAEENEQTPLIAAQVNSNEPQADSRTPLRESSGRRKISIVSACVLLIILTELGAYLVTIPLNQVLEEIICRNFHPDVLLSPNDPRCKEKAVQAELSTIRGWQSTFDFIPGLLTAVPYGFVADKYGRELVLSLSMLGITLSSGSYILVCALPTVFSPRLTWLSAIFAFIGGGTAVFNAMVFTITGDIVTEQQRSTTFFYLAAAVLGGELISSPLVYLLMGEILLQYVTKRYGWSWAQASLLLFIRAFFTLALFIAVLPAASYVLVSKWSLSGRAKDLWLARVSVFLLTLGAFVIGLADSPALMAVGLGIMSLGSGYTILIRSLLASVVEKHQIGTLYTMIGVLETVGVLVAGPLLAASYRTGMDWEGAWVGLPYIMAGCLFASAAITMSLVRLSRLEHNKTVEGEREESSA</sequence>
<dbReference type="Proteomes" id="UP000283895">
    <property type="component" value="Unassembled WGS sequence"/>
</dbReference>
<evidence type="ECO:0000256" key="1">
    <source>
        <dbReference type="ARBA" id="ARBA00004141"/>
    </source>
</evidence>
<dbReference type="PANTHER" id="PTHR23507">
    <property type="entry name" value="ZGC:174356"/>
    <property type="match status" value="1"/>
</dbReference>
<keyword evidence="4 5" id="KW-0472">Membrane</keyword>
<feature type="transmembrane region" description="Helical" evidence="5">
    <location>
        <begin position="594"/>
        <end position="616"/>
    </location>
</feature>
<dbReference type="SUPFAM" id="SSF103473">
    <property type="entry name" value="MFS general substrate transporter"/>
    <property type="match status" value="1"/>
</dbReference>
<dbReference type="Gene3D" id="1.20.1250.20">
    <property type="entry name" value="MFS general substrate transporter like domains"/>
    <property type="match status" value="2"/>
</dbReference>
<evidence type="ECO:0000256" key="2">
    <source>
        <dbReference type="ARBA" id="ARBA00022692"/>
    </source>
</evidence>
<dbReference type="InterPro" id="IPR036259">
    <property type="entry name" value="MFS_trans_sf"/>
</dbReference>
<comment type="caution">
    <text evidence="6">The sequence shown here is derived from an EMBL/GenBank/DDBJ whole genome shotgun (WGS) entry which is preliminary data.</text>
</comment>
<dbReference type="EMBL" id="LKEA01000031">
    <property type="protein sequence ID" value="ROV96786.1"/>
    <property type="molecule type" value="Genomic_DNA"/>
</dbReference>
<feature type="transmembrane region" description="Helical" evidence="5">
    <location>
        <begin position="738"/>
        <end position="758"/>
    </location>
</feature>
<keyword evidence="7" id="KW-1185">Reference proteome</keyword>
<feature type="transmembrane region" description="Helical" evidence="5">
    <location>
        <begin position="563"/>
        <end position="582"/>
    </location>
</feature>
<feature type="transmembrane region" description="Helical" evidence="5">
    <location>
        <begin position="499"/>
        <end position="519"/>
    </location>
</feature>
<feature type="transmembrane region" description="Helical" evidence="5">
    <location>
        <begin position="797"/>
        <end position="820"/>
    </location>
</feature>
<comment type="subcellular location">
    <subcellularLocation>
        <location evidence="1">Membrane</location>
        <topology evidence="1">Multi-pass membrane protein</topology>
    </subcellularLocation>
</comment>
<feature type="transmembrane region" description="Helical" evidence="5">
    <location>
        <begin position="832"/>
        <end position="852"/>
    </location>
</feature>
<protein>
    <recommendedName>
        <fullName evidence="8">Major facilitator superfamily (MFS) profile domain-containing protein</fullName>
    </recommendedName>
</protein>
<evidence type="ECO:0000313" key="7">
    <source>
        <dbReference type="Proteomes" id="UP000283895"/>
    </source>
</evidence>
<keyword evidence="2 5" id="KW-0812">Transmembrane</keyword>
<evidence type="ECO:0000256" key="5">
    <source>
        <dbReference type="SAM" id="Phobius"/>
    </source>
</evidence>
<dbReference type="AlphaFoldDB" id="A0A423W0D9"/>
<feature type="transmembrane region" description="Helical" evidence="5">
    <location>
        <begin position="622"/>
        <end position="646"/>
    </location>
</feature>
<dbReference type="InterPro" id="IPR010775">
    <property type="entry name" value="DUF1365"/>
</dbReference>
<dbReference type="GO" id="GO:0022857">
    <property type="term" value="F:transmembrane transporter activity"/>
    <property type="evidence" value="ECO:0007669"/>
    <property type="project" value="TreeGrafter"/>
</dbReference>
<keyword evidence="3 5" id="KW-1133">Transmembrane helix</keyword>
<feature type="transmembrane region" description="Helical" evidence="5">
    <location>
        <begin position="700"/>
        <end position="726"/>
    </location>
</feature>